<gene>
    <name evidence="2" type="ORF">SAMN05216262_102180</name>
</gene>
<sequence length="247" mass="27218">MSNTKVIVKLTLFCSLLFVSSVYAQESWWQKAKELFNRENKVADVMLNDEQIAKGLKQALSVGSESVINTLQQSGAFADNPNLRIKLPSTLARVGSALDKIGMGQWTNELEDKLNEAAEQAIPAAGPILATAINNLTLEDIQAIYQGENDAATQYFKAQMSEPIAQAMDPIIKQNLESVGALKLYENIMSKYNALPFMPDVSSNLVALVKSQTISSVFEYLAKEEAAIRANPEKRTTELLKKMFAKP</sequence>
<feature type="chain" id="PRO_5011788896" description="DUF4197 domain-containing protein" evidence="1">
    <location>
        <begin position="25"/>
        <end position="247"/>
    </location>
</feature>
<dbReference type="InterPro" id="IPR025245">
    <property type="entry name" value="DUF4197"/>
</dbReference>
<dbReference type="Proteomes" id="UP000199297">
    <property type="component" value="Unassembled WGS sequence"/>
</dbReference>
<reference evidence="3" key="1">
    <citation type="submission" date="2016-10" db="EMBL/GenBank/DDBJ databases">
        <authorList>
            <person name="Varghese N."/>
            <person name="Submissions S."/>
        </authorList>
    </citation>
    <scope>NUCLEOTIDE SEQUENCE [LARGE SCALE GENOMIC DNA]</scope>
    <source>
        <strain evidence="3">CGMCC 1.9127</strain>
    </source>
</reference>
<dbReference type="AlphaFoldDB" id="A0A1H7JAU9"/>
<evidence type="ECO:0000313" key="3">
    <source>
        <dbReference type="Proteomes" id="UP000199297"/>
    </source>
</evidence>
<accession>A0A1H7JAU9</accession>
<keyword evidence="3" id="KW-1185">Reference proteome</keyword>
<protein>
    <recommendedName>
        <fullName evidence="4">DUF4197 domain-containing protein</fullName>
    </recommendedName>
</protein>
<dbReference type="Pfam" id="PF13852">
    <property type="entry name" value="DUF4197"/>
    <property type="match status" value="1"/>
</dbReference>
<evidence type="ECO:0008006" key="4">
    <source>
        <dbReference type="Google" id="ProtNLM"/>
    </source>
</evidence>
<proteinExistence type="predicted"/>
<dbReference type="RefSeq" id="WP_085283620.1">
    <property type="nucleotide sequence ID" value="NZ_FOBI01000002.1"/>
</dbReference>
<keyword evidence="1" id="KW-0732">Signal</keyword>
<organism evidence="2 3">
    <name type="scientific">Colwellia chukchiensis</name>
    <dbReference type="NCBI Taxonomy" id="641665"/>
    <lineage>
        <taxon>Bacteria</taxon>
        <taxon>Pseudomonadati</taxon>
        <taxon>Pseudomonadota</taxon>
        <taxon>Gammaproteobacteria</taxon>
        <taxon>Alteromonadales</taxon>
        <taxon>Colwelliaceae</taxon>
        <taxon>Colwellia</taxon>
    </lineage>
</organism>
<name>A0A1H7JAU9_9GAMM</name>
<evidence type="ECO:0000256" key="1">
    <source>
        <dbReference type="SAM" id="SignalP"/>
    </source>
</evidence>
<feature type="signal peptide" evidence="1">
    <location>
        <begin position="1"/>
        <end position="24"/>
    </location>
</feature>
<dbReference type="EMBL" id="FOBI01000002">
    <property type="protein sequence ID" value="SEK71474.1"/>
    <property type="molecule type" value="Genomic_DNA"/>
</dbReference>
<evidence type="ECO:0000313" key="2">
    <source>
        <dbReference type="EMBL" id="SEK71474.1"/>
    </source>
</evidence>
<dbReference type="OrthoDB" id="5292580at2"/>